<gene>
    <name evidence="1" type="ORF">Hgul01_02197</name>
</gene>
<protein>
    <submittedName>
        <fullName evidence="1">Uncharacterized protein</fullName>
    </submittedName>
</protein>
<sequence length="50" mass="5136">MLLLLIKLTMLAVMIAGVVAVTRQLSQAARGKTLVQAKPTAAASEGEEAA</sequence>
<name>A0ABP9WYX4_9CHLR</name>
<dbReference type="Proteomes" id="UP001428290">
    <property type="component" value="Unassembled WGS sequence"/>
</dbReference>
<reference evidence="1 2" key="1">
    <citation type="submission" date="2024-02" db="EMBL/GenBank/DDBJ databases">
        <title>Herpetosiphon gulosus NBRC 112829.</title>
        <authorList>
            <person name="Ichikawa N."/>
            <person name="Katano-Makiyama Y."/>
            <person name="Hidaka K."/>
        </authorList>
    </citation>
    <scope>NUCLEOTIDE SEQUENCE [LARGE SCALE GENOMIC DNA]</scope>
    <source>
        <strain evidence="1 2">NBRC 112829</strain>
    </source>
</reference>
<dbReference type="RefSeq" id="WP_345722017.1">
    <property type="nucleotide sequence ID" value="NZ_BAABRU010000007.1"/>
</dbReference>
<evidence type="ECO:0000313" key="2">
    <source>
        <dbReference type="Proteomes" id="UP001428290"/>
    </source>
</evidence>
<accession>A0ABP9WYX4</accession>
<organism evidence="1 2">
    <name type="scientific">Herpetosiphon gulosus</name>
    <dbReference type="NCBI Taxonomy" id="1973496"/>
    <lineage>
        <taxon>Bacteria</taxon>
        <taxon>Bacillati</taxon>
        <taxon>Chloroflexota</taxon>
        <taxon>Chloroflexia</taxon>
        <taxon>Herpetosiphonales</taxon>
        <taxon>Herpetosiphonaceae</taxon>
        <taxon>Herpetosiphon</taxon>
    </lineage>
</organism>
<dbReference type="EMBL" id="BAABRU010000007">
    <property type="protein sequence ID" value="GAA5528397.1"/>
    <property type="molecule type" value="Genomic_DNA"/>
</dbReference>
<evidence type="ECO:0000313" key="1">
    <source>
        <dbReference type="EMBL" id="GAA5528397.1"/>
    </source>
</evidence>
<keyword evidence="2" id="KW-1185">Reference proteome</keyword>
<proteinExistence type="predicted"/>
<comment type="caution">
    <text evidence="1">The sequence shown here is derived from an EMBL/GenBank/DDBJ whole genome shotgun (WGS) entry which is preliminary data.</text>
</comment>